<evidence type="ECO:0000313" key="3">
    <source>
        <dbReference type="EMBL" id="MBB5330400.1"/>
    </source>
</evidence>
<reference evidence="3 4" key="1">
    <citation type="submission" date="2020-08" db="EMBL/GenBank/DDBJ databases">
        <title>Genomic Encyclopedia of Type Strains, Phase IV (KMG-V): Genome sequencing to study the core and pangenomes of soil and plant-associated prokaryotes.</title>
        <authorList>
            <person name="Whitman W."/>
        </authorList>
    </citation>
    <scope>NUCLEOTIDE SEQUENCE [LARGE SCALE GENOMIC DNA]</scope>
    <source>
        <strain evidence="3 4">X5P2</strain>
    </source>
</reference>
<protein>
    <recommendedName>
        <fullName evidence="2">Pyridoxamine 5'-phosphate oxidase N-terminal domain-containing protein</fullName>
    </recommendedName>
</protein>
<keyword evidence="4" id="KW-1185">Reference proteome</keyword>
<dbReference type="PANTHER" id="PTHR42815:SF2">
    <property type="entry name" value="FAD-BINDING, PUTATIVE (AFU_ORTHOLOGUE AFUA_6G07600)-RELATED"/>
    <property type="match status" value="1"/>
</dbReference>
<accession>A0A9X0U5V2</accession>
<feature type="compositionally biased region" description="Polar residues" evidence="1">
    <location>
        <begin position="204"/>
        <end position="214"/>
    </location>
</feature>
<dbReference type="Proteomes" id="UP000535182">
    <property type="component" value="Unassembled WGS sequence"/>
</dbReference>
<name>A0A9X0U5V2_9BACT</name>
<dbReference type="Pfam" id="PF01243">
    <property type="entry name" value="PNPOx_N"/>
    <property type="match status" value="1"/>
</dbReference>
<dbReference type="EMBL" id="JACHEB010000010">
    <property type="protein sequence ID" value="MBB5330400.1"/>
    <property type="molecule type" value="Genomic_DNA"/>
</dbReference>
<sequence length="214" mass="24759">MGRRFAQIAFTPQVKRNQEMHGSRRQYQRVEDFAEDGNVLSPYEKEFIMERDGFYMASVSESGWPYIQYRGGPKGFLRILTDNTIGFVDLRGNKQYISVGNLQTDSRVALFLMDYVRQQPLKILGHARIVENTSEADELIRTLKTAERSAVPERVITIQIDAFDWNCPQHITQRFTVDEILQFLPLDELAQMKAAKNPPKSRRTPQQQSNSKTK</sequence>
<dbReference type="InterPro" id="IPR012349">
    <property type="entry name" value="Split_barrel_FMN-bd"/>
</dbReference>
<dbReference type="RefSeq" id="WP_183979851.1">
    <property type="nucleotide sequence ID" value="NZ_JACHEB010000010.1"/>
</dbReference>
<organism evidence="3 4">
    <name type="scientific">Tunturiibacter gelidiferens</name>
    <dbReference type="NCBI Taxonomy" id="3069689"/>
    <lineage>
        <taxon>Bacteria</taxon>
        <taxon>Pseudomonadati</taxon>
        <taxon>Acidobacteriota</taxon>
        <taxon>Terriglobia</taxon>
        <taxon>Terriglobales</taxon>
        <taxon>Acidobacteriaceae</taxon>
        <taxon>Tunturiibacter</taxon>
    </lineage>
</organism>
<dbReference type="PANTHER" id="PTHR42815">
    <property type="entry name" value="FAD-BINDING, PUTATIVE (AFU_ORTHOLOGUE AFUA_6G07600)-RELATED"/>
    <property type="match status" value="1"/>
</dbReference>
<gene>
    <name evidence="3" type="ORF">HDF14_004035</name>
</gene>
<dbReference type="AlphaFoldDB" id="A0A9X0U5V2"/>
<feature type="region of interest" description="Disordered" evidence="1">
    <location>
        <begin position="193"/>
        <end position="214"/>
    </location>
</feature>
<dbReference type="InterPro" id="IPR011576">
    <property type="entry name" value="Pyridox_Oxase_N"/>
</dbReference>
<dbReference type="Gene3D" id="2.30.110.10">
    <property type="entry name" value="Electron Transport, Fmn-binding Protein, Chain A"/>
    <property type="match status" value="1"/>
</dbReference>
<evidence type="ECO:0000256" key="1">
    <source>
        <dbReference type="SAM" id="MobiDB-lite"/>
    </source>
</evidence>
<dbReference type="SUPFAM" id="SSF50475">
    <property type="entry name" value="FMN-binding split barrel"/>
    <property type="match status" value="1"/>
</dbReference>
<evidence type="ECO:0000313" key="4">
    <source>
        <dbReference type="Proteomes" id="UP000535182"/>
    </source>
</evidence>
<evidence type="ECO:0000259" key="2">
    <source>
        <dbReference type="Pfam" id="PF01243"/>
    </source>
</evidence>
<comment type="caution">
    <text evidence="3">The sequence shown here is derived from an EMBL/GenBank/DDBJ whole genome shotgun (WGS) entry which is preliminary data.</text>
</comment>
<feature type="domain" description="Pyridoxamine 5'-phosphate oxidase N-terminal" evidence="2">
    <location>
        <begin position="45"/>
        <end position="156"/>
    </location>
</feature>
<proteinExistence type="predicted"/>